<evidence type="ECO:0000256" key="3">
    <source>
        <dbReference type="ARBA" id="ARBA00022723"/>
    </source>
</evidence>
<evidence type="ECO:0000259" key="11">
    <source>
        <dbReference type="PROSITE" id="PS01180"/>
    </source>
</evidence>
<dbReference type="PANTHER" id="PTHR10127:SF780">
    <property type="entry name" value="METALLOENDOPEPTIDASE"/>
    <property type="match status" value="1"/>
</dbReference>
<comment type="cofactor">
    <cofactor evidence="9 10">
        <name>Zn(2+)</name>
        <dbReference type="ChEBI" id="CHEBI:29105"/>
    </cofactor>
    <text evidence="9 10">Binds 1 zinc ion per subunit.</text>
</comment>
<reference evidence="13 14" key="1">
    <citation type="journal article" date="2019" name="PLoS Biol.">
        <title>Sex chromosomes control vertical transmission of feminizing Wolbachia symbionts in an isopod.</title>
        <authorList>
            <person name="Becking T."/>
            <person name="Chebbi M.A."/>
            <person name="Giraud I."/>
            <person name="Moumen B."/>
            <person name="Laverre T."/>
            <person name="Caubet Y."/>
            <person name="Peccoud J."/>
            <person name="Gilbert C."/>
            <person name="Cordaux R."/>
        </authorList>
    </citation>
    <scope>NUCLEOTIDE SEQUENCE [LARGE SCALE GENOMIC DNA]</scope>
    <source>
        <strain evidence="13">ANa2</strain>
        <tissue evidence="13">Whole body excluding digestive tract and cuticle</tissue>
    </source>
</reference>
<feature type="domain" description="Peptidase M12A" evidence="12">
    <location>
        <begin position="128"/>
        <end position="326"/>
    </location>
</feature>
<evidence type="ECO:0000256" key="7">
    <source>
        <dbReference type="ARBA" id="ARBA00023157"/>
    </source>
</evidence>
<dbReference type="SUPFAM" id="SSF55486">
    <property type="entry name" value="Metalloproteases ('zincins'), catalytic domain"/>
    <property type="match status" value="1"/>
</dbReference>
<proteinExistence type="predicted"/>
<dbReference type="AlphaFoldDB" id="A0A5N5TLN5"/>
<keyword evidence="7" id="KW-1015">Disulfide bond</keyword>
<organism evidence="13 14">
    <name type="scientific">Armadillidium nasatum</name>
    <dbReference type="NCBI Taxonomy" id="96803"/>
    <lineage>
        <taxon>Eukaryota</taxon>
        <taxon>Metazoa</taxon>
        <taxon>Ecdysozoa</taxon>
        <taxon>Arthropoda</taxon>
        <taxon>Crustacea</taxon>
        <taxon>Multicrustacea</taxon>
        <taxon>Malacostraca</taxon>
        <taxon>Eumalacostraca</taxon>
        <taxon>Peracarida</taxon>
        <taxon>Isopoda</taxon>
        <taxon>Oniscidea</taxon>
        <taxon>Crinocheta</taxon>
        <taxon>Armadillidiidae</taxon>
        <taxon>Armadillidium</taxon>
    </lineage>
</organism>
<dbReference type="PROSITE" id="PS51864">
    <property type="entry name" value="ASTACIN"/>
    <property type="match status" value="1"/>
</dbReference>
<comment type="caution">
    <text evidence="13">The sequence shown here is derived from an EMBL/GenBank/DDBJ whole genome shotgun (WGS) entry which is preliminary data.</text>
</comment>
<dbReference type="PANTHER" id="PTHR10127">
    <property type="entry name" value="DISCOIDIN, CUB, EGF, LAMININ , AND ZINC METALLOPROTEASE DOMAIN CONTAINING"/>
    <property type="match status" value="1"/>
</dbReference>
<evidence type="ECO:0000313" key="13">
    <source>
        <dbReference type="EMBL" id="KAB7507080.1"/>
    </source>
</evidence>
<dbReference type="CDD" id="cd04280">
    <property type="entry name" value="ZnMc_astacin_like"/>
    <property type="match status" value="1"/>
</dbReference>
<dbReference type="InterPro" id="IPR024079">
    <property type="entry name" value="MetalloPept_cat_dom_sf"/>
</dbReference>
<dbReference type="SMART" id="SM00235">
    <property type="entry name" value="ZnMc"/>
    <property type="match status" value="1"/>
</dbReference>
<protein>
    <recommendedName>
        <fullName evidence="10">Metalloendopeptidase</fullName>
        <ecNumber evidence="10">3.4.24.-</ecNumber>
    </recommendedName>
</protein>
<dbReference type="Gene3D" id="3.40.390.10">
    <property type="entry name" value="Collagenase (Catalytic Domain)"/>
    <property type="match status" value="1"/>
</dbReference>
<dbReference type="InterPro" id="IPR034035">
    <property type="entry name" value="Astacin-like_dom"/>
</dbReference>
<dbReference type="Pfam" id="PF00431">
    <property type="entry name" value="CUB"/>
    <property type="match status" value="1"/>
</dbReference>
<keyword evidence="2 9" id="KW-0645">Protease</keyword>
<dbReference type="InterPro" id="IPR035914">
    <property type="entry name" value="Sperma_CUB_dom_sf"/>
</dbReference>
<evidence type="ECO:0000259" key="12">
    <source>
        <dbReference type="PROSITE" id="PS51864"/>
    </source>
</evidence>
<feature type="domain" description="CUB" evidence="11">
    <location>
        <begin position="363"/>
        <end position="451"/>
    </location>
</feature>
<evidence type="ECO:0000256" key="2">
    <source>
        <dbReference type="ARBA" id="ARBA00022670"/>
    </source>
</evidence>
<name>A0A5N5TLN5_9CRUS</name>
<dbReference type="EC" id="3.4.24.-" evidence="10"/>
<dbReference type="SUPFAM" id="SSF49854">
    <property type="entry name" value="Spermadhesin, CUB domain"/>
    <property type="match status" value="1"/>
</dbReference>
<keyword evidence="4 9" id="KW-0378">Hydrolase</keyword>
<comment type="caution">
    <text evidence="8">Lacks conserved residue(s) required for the propagation of feature annotation.</text>
</comment>
<dbReference type="Proteomes" id="UP000326759">
    <property type="component" value="Unassembled WGS sequence"/>
</dbReference>
<dbReference type="GO" id="GO:0004222">
    <property type="term" value="F:metalloendopeptidase activity"/>
    <property type="evidence" value="ECO:0007669"/>
    <property type="project" value="UniProtKB-UniRule"/>
</dbReference>
<evidence type="ECO:0000256" key="8">
    <source>
        <dbReference type="PROSITE-ProRule" id="PRU00059"/>
    </source>
</evidence>
<dbReference type="OrthoDB" id="6364809at2759"/>
<evidence type="ECO:0000256" key="4">
    <source>
        <dbReference type="ARBA" id="ARBA00022801"/>
    </source>
</evidence>
<dbReference type="PROSITE" id="PS01180">
    <property type="entry name" value="CUB"/>
    <property type="match status" value="1"/>
</dbReference>
<gene>
    <name evidence="13" type="primary">SPAN</name>
    <name evidence="13" type="ORF">Anas_00564</name>
</gene>
<evidence type="ECO:0000256" key="1">
    <source>
        <dbReference type="ARBA" id="ARBA00022536"/>
    </source>
</evidence>
<dbReference type="GO" id="GO:0006508">
    <property type="term" value="P:proteolysis"/>
    <property type="evidence" value="ECO:0007669"/>
    <property type="project" value="UniProtKB-KW"/>
</dbReference>
<accession>A0A5N5TLN5</accession>
<evidence type="ECO:0000256" key="5">
    <source>
        <dbReference type="ARBA" id="ARBA00022833"/>
    </source>
</evidence>
<dbReference type="GO" id="GO:0008270">
    <property type="term" value="F:zinc ion binding"/>
    <property type="evidence" value="ECO:0007669"/>
    <property type="project" value="UniProtKB-UniRule"/>
</dbReference>
<feature type="binding site" evidence="9">
    <location>
        <position position="230"/>
    </location>
    <ligand>
        <name>Zn(2+)</name>
        <dbReference type="ChEBI" id="CHEBI:29105"/>
        <note>catalytic</note>
    </ligand>
</feature>
<dbReference type="Pfam" id="PF01400">
    <property type="entry name" value="Astacin"/>
    <property type="match status" value="1"/>
</dbReference>
<feature type="binding site" evidence="9">
    <location>
        <position position="220"/>
    </location>
    <ligand>
        <name>Zn(2+)</name>
        <dbReference type="ChEBI" id="CHEBI:29105"/>
        <note>catalytic</note>
    </ligand>
</feature>
<evidence type="ECO:0000256" key="9">
    <source>
        <dbReference type="PROSITE-ProRule" id="PRU01211"/>
    </source>
</evidence>
<keyword evidence="14" id="KW-1185">Reference proteome</keyword>
<dbReference type="EMBL" id="SEYY01000516">
    <property type="protein sequence ID" value="KAB7507080.1"/>
    <property type="molecule type" value="Genomic_DNA"/>
</dbReference>
<keyword evidence="5 9" id="KW-0862">Zinc</keyword>
<evidence type="ECO:0000256" key="6">
    <source>
        <dbReference type="ARBA" id="ARBA00023049"/>
    </source>
</evidence>
<feature type="active site" evidence="9">
    <location>
        <position position="221"/>
    </location>
</feature>
<dbReference type="InterPro" id="IPR006026">
    <property type="entry name" value="Peptidase_Metallo"/>
</dbReference>
<keyword evidence="3 9" id="KW-0479">Metal-binding</keyword>
<evidence type="ECO:0000256" key="10">
    <source>
        <dbReference type="RuleBase" id="RU361183"/>
    </source>
</evidence>
<sequence>MRSGDWVDCIPTSLAARIVHRDKWQIRKKRLGVFFFRELLCPSIKNKLFFRIVTSIYTSRLIIDMTRFLKCRVNVWHLINYVFLAAFKKMRRIGEKVWIFSSRNKGKFGKDSLKQLIFHFNKKIREKRKVVEKSSLWSEGIIPFDFQDPLPDVSKVFEGIEHWETYTCLRFTRVNTSNSKSAHIIFKKLKGCRSSVGRKEEPGQVVSIGETCNKVGIVVHEIGHALGFYHEIRRSDRDDFVVINYENILEEERFNFDKMDSVSESVPYDLSSIMHYSPLEWSENGKTTVATRDPMLQGIVGGWKVNQSLGLSHRDKLIANIAYGCIDKWLAECKLESDHCKGEGYLGASCKCICPPGRTGDFCETEIGFYYDELKSGCSETIRYESEITSPGYPFHYPNESWCTYEIASGEKCLLPSVTILDFELGPRDVFDHCSFDYLEIRHENPYYVNFNIFERLQIVTINNVFITENVEKN</sequence>
<dbReference type="Gene3D" id="2.60.120.290">
    <property type="entry name" value="Spermadhesin, CUB domain"/>
    <property type="match status" value="1"/>
</dbReference>
<keyword evidence="1" id="KW-0245">EGF-like domain</keyword>
<feature type="binding site" evidence="9">
    <location>
        <position position="224"/>
    </location>
    <ligand>
        <name>Zn(2+)</name>
        <dbReference type="ChEBI" id="CHEBI:29105"/>
        <note>catalytic</note>
    </ligand>
</feature>
<dbReference type="PRINTS" id="PR00480">
    <property type="entry name" value="ASTACIN"/>
</dbReference>
<keyword evidence="6 9" id="KW-0482">Metalloprotease</keyword>
<evidence type="ECO:0000313" key="14">
    <source>
        <dbReference type="Proteomes" id="UP000326759"/>
    </source>
</evidence>
<dbReference type="InterPro" id="IPR001506">
    <property type="entry name" value="Peptidase_M12A"/>
</dbReference>
<dbReference type="InterPro" id="IPR000859">
    <property type="entry name" value="CUB_dom"/>
</dbReference>